<feature type="region of interest" description="Disordered" evidence="1">
    <location>
        <begin position="1151"/>
        <end position="1184"/>
    </location>
</feature>
<keyword evidence="3" id="KW-1185">Reference proteome</keyword>
<feature type="region of interest" description="Disordered" evidence="1">
    <location>
        <begin position="1082"/>
        <end position="1102"/>
    </location>
</feature>
<reference evidence="3" key="1">
    <citation type="submission" date="2011-02" db="EMBL/GenBank/DDBJ databases">
        <title>The Genome Sequence of Capsaspora owczarzaki ATCC 30864.</title>
        <authorList>
            <person name="Russ C."/>
            <person name="Cuomo C."/>
            <person name="Burger G."/>
            <person name="Gray M.W."/>
            <person name="Holland P.W.H."/>
            <person name="King N."/>
            <person name="Lang F.B.F."/>
            <person name="Roger A.J."/>
            <person name="Ruiz-Trillo I."/>
            <person name="Young S.K."/>
            <person name="Zeng Q."/>
            <person name="Gargeya S."/>
            <person name="Alvarado L."/>
            <person name="Berlin A."/>
            <person name="Chapman S.B."/>
            <person name="Chen Z."/>
            <person name="Freedman E."/>
            <person name="Gellesch M."/>
            <person name="Goldberg J."/>
            <person name="Griggs A."/>
            <person name="Gujja S."/>
            <person name="Heilman E."/>
            <person name="Heiman D."/>
            <person name="Howarth C."/>
            <person name="Mehta T."/>
            <person name="Neiman D."/>
            <person name="Pearson M."/>
            <person name="Roberts A."/>
            <person name="Saif S."/>
            <person name="Shea T."/>
            <person name="Shenoy N."/>
            <person name="Sisk P."/>
            <person name="Stolte C."/>
            <person name="Sykes S."/>
            <person name="White J."/>
            <person name="Yandava C."/>
            <person name="Haas B."/>
            <person name="Nusbaum C."/>
            <person name="Birren B."/>
        </authorList>
    </citation>
    <scope>NUCLEOTIDE SEQUENCE</scope>
    <source>
        <strain evidence="3">ATCC 30864</strain>
    </source>
</reference>
<feature type="region of interest" description="Disordered" evidence="1">
    <location>
        <begin position="202"/>
        <end position="263"/>
    </location>
</feature>
<accession>A0A0D2WQV4</accession>
<protein>
    <recommendedName>
        <fullName evidence="4">Myb-like domain-containing protein</fullName>
    </recommendedName>
</protein>
<dbReference type="EMBL" id="KE346366">
    <property type="protein sequence ID" value="KJE94120.1"/>
    <property type="molecule type" value="Genomic_DNA"/>
</dbReference>
<dbReference type="Proteomes" id="UP000008743">
    <property type="component" value="Unassembled WGS sequence"/>
</dbReference>
<gene>
    <name evidence="2" type="ORF">CAOG_004808</name>
</gene>
<feature type="compositionally biased region" description="Basic and acidic residues" evidence="1">
    <location>
        <begin position="226"/>
        <end position="240"/>
    </location>
</feature>
<feature type="compositionally biased region" description="Low complexity" evidence="1">
    <location>
        <begin position="1155"/>
        <end position="1167"/>
    </location>
</feature>
<organism evidence="2 3">
    <name type="scientific">Capsaspora owczarzaki (strain ATCC 30864)</name>
    <dbReference type="NCBI Taxonomy" id="595528"/>
    <lineage>
        <taxon>Eukaryota</taxon>
        <taxon>Filasterea</taxon>
        <taxon>Capsaspora</taxon>
    </lineage>
</organism>
<sequence>MRRSAAGEGGAGGTASPFAAVTFIRAPSSRSSSSTSRSGGADGSDSAGAVQSSMRSSFTLLPTQGAAGLRQARRPILQDPAREVAAAAAASASTAAAGTPAQNFGGKLLETLSQPQKPQRASRARKPAPRQVRPAVPDEQPAGTGNQEPSRKRARLTNANHSSTQPGAHAPPNTAASTAGVGVWHTQAASSVEAIPWSQFAVPNRRGNHSQPKRVQEHASASDLEDSLKEVDSGHFLDRNFDEDDEDNDIDYHPSESEDDQELDLTDCLEPEDLLVIPQHVRSGLASATLLANSGAAQQPMGQPGAVFGGQLRSDQIPRTRPPSPLAISVYPAHYQYGGNAGDTRDGMAPTSERLAELSALTSSNHLVQDTFALSSSGLLPPASHTEGGGMHNDMLAVQDVSSTNVATYDAQPSMLSNQAFSVTSSQALHSWLELMGQEAHMGQRTRSHRNPTTNLFELETAAVVDSTTNHSDTNGAEDTDYRQFLSCLDRGEPLADDDDDDDEDFASNWINLDPLSLNFLTGADSSLPVLTKPPSSNEPLVLPATTLMDDIFSSSSTGPAVVQPAQPASIAIPSMQRVGPPAPPAHVLQPLVEPAPHAPALVFHTAPAPTVTTPVKEVKLGRMRAQPRSIPAYVSMWNAQTYVATGSHEQYLAMLSRIRQQYRQHVQSLIQSLILYSSDPAFQSAAEAVRGMLAQIIEQSPDLFGYPRIWAVPILKRLLVWPLWLDTEALDPNSADNPFRVTGPSTARLNVHAGPQRRVLLISAFVLGHVLFFTDYLERWIMPLCDLDPRLSALTGDRASGDEADSDGEDSHLNSARLKFTLGEDVLLAMGVLQLCDQTTAITNRAVNWPAVSFYFVPGKTPRQLQMRFKNRQARVFHHTAKTPNPIQLLAQSSNAWSKLVSTVNGLISQAPEPIYPSESKAMSGLKDALTYRYSLGYKRASSVTPADPQRSASVAPSPWHLAPASSQFHAQAHALLALSSWEPASSSTAAAPPAAPRGRQANGPPVASQRKKSPSSKPPRAPKNAAPQPATASHLAAAASPAAAPRKSLQKAASASPAVVVAAASSVGIPPVPVVQSQQEFEHAHLDASSDEEDNGHPRQRTPMVETVRETYALQDTPERETGESARLQLQGGSAGMRVARSARKLNADAADDSVASVTTTATTAHSLSPPRPSPPRTMRSVQRVDTAHTPALAALSELSTAASASLTANELHRTSPAGAMQESTPPARTSPRLADRQLRRVNPAAFTPKTSSPMPLSSSDTSVKSPAAAAAAAATTVQWSKDESRQILKAAQESTTGLGTETWLRLINEGKIVGKTVQQIEEHFSVLWKKIVNLN</sequence>
<feature type="region of interest" description="Disordered" evidence="1">
    <location>
        <begin position="1217"/>
        <end position="1239"/>
    </location>
</feature>
<evidence type="ECO:0008006" key="4">
    <source>
        <dbReference type="Google" id="ProtNLM"/>
    </source>
</evidence>
<proteinExistence type="predicted"/>
<evidence type="ECO:0000256" key="1">
    <source>
        <dbReference type="SAM" id="MobiDB-lite"/>
    </source>
</evidence>
<feature type="region of interest" description="Disordered" evidence="1">
    <location>
        <begin position="987"/>
        <end position="1045"/>
    </location>
</feature>
<evidence type="ECO:0000313" key="2">
    <source>
        <dbReference type="EMBL" id="KJE94120.1"/>
    </source>
</evidence>
<feature type="region of interest" description="Disordered" evidence="1">
    <location>
        <begin position="26"/>
        <end position="179"/>
    </location>
</feature>
<feature type="compositionally biased region" description="Low complexity" evidence="1">
    <location>
        <begin position="1024"/>
        <end position="1045"/>
    </location>
</feature>
<dbReference type="InParanoid" id="A0A0D2WQV4"/>
<feature type="compositionally biased region" description="Polar residues" evidence="1">
    <location>
        <begin position="157"/>
        <end position="166"/>
    </location>
</feature>
<feature type="compositionally biased region" description="Low complexity" evidence="1">
    <location>
        <begin position="85"/>
        <end position="97"/>
    </location>
</feature>
<dbReference type="RefSeq" id="XP_004347559.2">
    <property type="nucleotide sequence ID" value="XM_004347509.2"/>
</dbReference>
<feature type="compositionally biased region" description="Low complexity" evidence="1">
    <location>
        <begin position="26"/>
        <end position="53"/>
    </location>
</feature>
<evidence type="ECO:0000313" key="3">
    <source>
        <dbReference type="Proteomes" id="UP000008743"/>
    </source>
</evidence>
<name>A0A0D2WQV4_CAPO3</name>